<dbReference type="AlphaFoldDB" id="A0A851GHF9"/>
<feature type="region of interest" description="Disordered" evidence="1">
    <location>
        <begin position="31"/>
        <end position="50"/>
    </location>
</feature>
<reference evidence="2 3" key="1">
    <citation type="submission" date="2020-07" db="EMBL/GenBank/DDBJ databases">
        <title>Roseicoccus Jingziensis gen. nov., sp. nov., isolated from coastal seawater.</title>
        <authorList>
            <person name="Feng X."/>
        </authorList>
    </citation>
    <scope>NUCLEOTIDE SEQUENCE [LARGE SCALE GENOMIC DNA]</scope>
    <source>
        <strain evidence="2 3">N1E253</strain>
    </source>
</reference>
<evidence type="ECO:0000313" key="2">
    <source>
        <dbReference type="EMBL" id="NWK56963.1"/>
    </source>
</evidence>
<evidence type="ECO:0000256" key="1">
    <source>
        <dbReference type="SAM" id="MobiDB-lite"/>
    </source>
</evidence>
<sequence length="337" mass="37357">MNITNTLTRWIPIRHLAIAITASPLTYAGDSLPHPSEASEAPEPASIESTGGSADEMALLAKKTANPISDLWLLWNQVDSTKFKGDLLDDDEWMYSYKFQPVMSFPVIGGDWNFILRPVFQYNSVPLDKDAGKLLGASQGQIFNSDELSSLAADPFGTTTGFGDTILLTLLGPNKEDGNIWGIGASQIFPTAQEDVLGQGKFQAGPAFLFAHIAPEPGQGWKSFNYGLLAQHWWSYAGDDDRSETSQTDIQYFINYRLTHTALIGMTPNIRVNWREDGSDRYSVPIGLGYIDMIKIGKVPIRVGMEAQYYVHQPDRAGADWNFRIIFTPIIPRLFGD</sequence>
<protein>
    <recommendedName>
        <fullName evidence="4">Phenol degradation protein meta</fullName>
    </recommendedName>
</protein>
<comment type="caution">
    <text evidence="2">The sequence shown here is derived from an EMBL/GenBank/DDBJ whole genome shotgun (WGS) entry which is preliminary data.</text>
</comment>
<evidence type="ECO:0000313" key="3">
    <source>
        <dbReference type="Proteomes" id="UP000557872"/>
    </source>
</evidence>
<proteinExistence type="predicted"/>
<dbReference type="RefSeq" id="WP_178933798.1">
    <property type="nucleotide sequence ID" value="NZ_JACBAZ010000007.1"/>
</dbReference>
<feature type="compositionally biased region" description="Low complexity" evidence="1">
    <location>
        <begin position="35"/>
        <end position="46"/>
    </location>
</feature>
<gene>
    <name evidence="2" type="ORF">HW115_15175</name>
</gene>
<name>A0A851GHF9_9BACT</name>
<accession>A0A851GHF9</accession>
<dbReference type="EMBL" id="JACBAZ010000007">
    <property type="protein sequence ID" value="NWK56963.1"/>
    <property type="molecule type" value="Genomic_DNA"/>
</dbReference>
<evidence type="ECO:0008006" key="4">
    <source>
        <dbReference type="Google" id="ProtNLM"/>
    </source>
</evidence>
<keyword evidence="3" id="KW-1185">Reference proteome</keyword>
<organism evidence="2 3">
    <name type="scientific">Oceaniferula marina</name>
    <dbReference type="NCBI Taxonomy" id="2748318"/>
    <lineage>
        <taxon>Bacteria</taxon>
        <taxon>Pseudomonadati</taxon>
        <taxon>Verrucomicrobiota</taxon>
        <taxon>Verrucomicrobiia</taxon>
        <taxon>Verrucomicrobiales</taxon>
        <taxon>Verrucomicrobiaceae</taxon>
        <taxon>Oceaniferula</taxon>
    </lineage>
</organism>
<dbReference type="Proteomes" id="UP000557872">
    <property type="component" value="Unassembled WGS sequence"/>
</dbReference>